<feature type="compositionally biased region" description="Polar residues" evidence="1">
    <location>
        <begin position="162"/>
        <end position="178"/>
    </location>
</feature>
<reference evidence="3 4" key="1">
    <citation type="submission" date="2020-10" db="EMBL/GenBank/DDBJ databases">
        <title>Novel species in genus Corynebacterium.</title>
        <authorList>
            <person name="Zhang G."/>
        </authorList>
    </citation>
    <scope>NUCLEOTIDE SEQUENCE [LARGE SCALE GENOMIC DNA]</scope>
    <source>
        <strain evidence="3 4">DSM 45110</strain>
    </source>
</reference>
<feature type="region of interest" description="Disordered" evidence="1">
    <location>
        <begin position="151"/>
        <end position="183"/>
    </location>
</feature>
<feature type="transmembrane region" description="Helical" evidence="2">
    <location>
        <begin position="392"/>
        <end position="412"/>
    </location>
</feature>
<evidence type="ECO:0000256" key="1">
    <source>
        <dbReference type="SAM" id="MobiDB-lite"/>
    </source>
</evidence>
<comment type="caution">
    <text evidence="3">The sequence shown here is derived from an EMBL/GenBank/DDBJ whole genome shotgun (WGS) entry which is preliminary data.</text>
</comment>
<proteinExistence type="predicted"/>
<dbReference type="InterPro" id="IPR021424">
    <property type="entry name" value="PorA"/>
</dbReference>
<keyword evidence="2" id="KW-1133">Transmembrane helix</keyword>
<sequence length="415" mass="46372">MKKFFSFVLIVLGAAALVLAIALPTYVVPKGKVLPLNAVSTTGTDPIESNLLDSAALGANKVLPEHANKAECRGDKPQISCFIGTGTPLQSQRFTVAQEPSDDKQVTLEVGNTLFRTDRDEPRNLLSATIDRITLDRETQMPIDEAVSTLDLQPTMPGSEGATEQSNTPGESFTSANEPFTRPGIQYQFPMGTDRKSYPYFDNHVLTTKDIDFVEQIEMDGEEVYHFKQTVEPTEVYPNLRNMLEADGELSKSDEASLASLRLKFPAEQWGLSKDEIRNAPAAEKKDENKPEGEEETLPDVEMSRFYTVNRNIFVQPDTGVIVDGHEEIWMYYAQDQEEANEIAQPENRKEEMANPERTATYFPAKWNQSAKDGQMEKAKEGLKSIHTMGTVVPWILGIVGVIFLILGFLLYRRP</sequence>
<keyword evidence="2" id="KW-0472">Membrane</keyword>
<accession>A0ABR9ZLJ6</accession>
<feature type="compositionally biased region" description="Basic and acidic residues" evidence="1">
    <location>
        <begin position="279"/>
        <end position="292"/>
    </location>
</feature>
<evidence type="ECO:0000256" key="2">
    <source>
        <dbReference type="SAM" id="Phobius"/>
    </source>
</evidence>
<keyword evidence="4" id="KW-1185">Reference proteome</keyword>
<dbReference type="Pfam" id="PF11271">
    <property type="entry name" value="PorA"/>
    <property type="match status" value="1"/>
</dbReference>
<dbReference type="RefSeq" id="WP_194557181.1">
    <property type="nucleotide sequence ID" value="NZ_JADKMY010000003.1"/>
</dbReference>
<gene>
    <name evidence="3" type="ORF">IRY30_09490</name>
</gene>
<name>A0ABR9ZLJ6_9CORY</name>
<feature type="region of interest" description="Disordered" evidence="1">
    <location>
        <begin position="279"/>
        <end position="298"/>
    </location>
</feature>
<dbReference type="Proteomes" id="UP000635902">
    <property type="component" value="Unassembled WGS sequence"/>
</dbReference>
<keyword evidence="2" id="KW-0812">Transmembrane</keyword>
<evidence type="ECO:0000313" key="3">
    <source>
        <dbReference type="EMBL" id="MBF4554301.1"/>
    </source>
</evidence>
<protein>
    <submittedName>
        <fullName evidence="3">DUF3068 domain-containing protein</fullName>
    </submittedName>
</protein>
<organism evidence="3 4">
    <name type="scientific">Corynebacterium suicordis DSM 45110</name>
    <dbReference type="NCBI Taxonomy" id="1121369"/>
    <lineage>
        <taxon>Bacteria</taxon>
        <taxon>Bacillati</taxon>
        <taxon>Actinomycetota</taxon>
        <taxon>Actinomycetes</taxon>
        <taxon>Mycobacteriales</taxon>
        <taxon>Corynebacteriaceae</taxon>
        <taxon>Corynebacterium</taxon>
    </lineage>
</organism>
<dbReference type="EMBL" id="JADKMY010000003">
    <property type="protein sequence ID" value="MBF4554301.1"/>
    <property type="molecule type" value="Genomic_DNA"/>
</dbReference>
<evidence type="ECO:0000313" key="4">
    <source>
        <dbReference type="Proteomes" id="UP000635902"/>
    </source>
</evidence>